<sequence>MKHSAEEVQKFMGNLYKNSDSKLKELFKHQYTMKSDIEKEIANIMYIYAIQRDLMNMTYAEQQKEIKKLDKLIDEFYKADAEMQISILYKLLEGTTKETFRFFNYNADKKEITKIVRQSYEGRHFSANIWANEAETAKYMKNQLFDFIKGKVNVNQITTNITKLFNNSHYEARRLAETEVARCQSAAFDRFGEEVGIKKVKYNATLCNTCDKCKADDGELFDFKNKPKLPRHPFCQCYYDIADDVYDNTTNKINEIFEDDESNKIINKYGKEVEFQLEGMKEEKQQKIKKILSDLSKEYNTSLNIVYKGSGHAAGKVDVAYNMYLNSSKIEDVTHEFAHSLAVTNSDKFKLTDNKEFWKEIRKIRREYMKACEIDSKKVISSYSKQDMDEFMAEAFTHARLREKASQNYENDYEFSDRVLEVINKYFKKN</sequence>
<proteinExistence type="predicted"/>
<gene>
    <name evidence="1" type="ORF">CNEO2_1630002</name>
</gene>
<dbReference type="Proteomes" id="UP001189143">
    <property type="component" value="Unassembled WGS sequence"/>
</dbReference>
<evidence type="ECO:0000313" key="2">
    <source>
        <dbReference type="Proteomes" id="UP001189143"/>
    </source>
</evidence>
<reference evidence="1" key="1">
    <citation type="submission" date="2022-10" db="EMBL/GenBank/DDBJ databases">
        <authorList>
            <person name="Aires J."/>
            <person name="Mesa V."/>
        </authorList>
    </citation>
    <scope>NUCLEOTIDE SEQUENCE</scope>
    <source>
        <strain evidence="1">Clostridium neonatale JD116</strain>
    </source>
</reference>
<name>A0AAD1YDV1_9CLOT</name>
<accession>A0AAD1YDV1</accession>
<dbReference type="SUPFAM" id="SSF55486">
    <property type="entry name" value="Metalloproteases ('zincins'), catalytic domain"/>
    <property type="match status" value="1"/>
</dbReference>
<dbReference type="RefSeq" id="WP_317049099.1">
    <property type="nucleotide sequence ID" value="NZ_CAMRXC010000068.1"/>
</dbReference>
<organism evidence="1 2">
    <name type="scientific">Clostridium neonatale</name>
    <dbReference type="NCBI Taxonomy" id="137838"/>
    <lineage>
        <taxon>Bacteria</taxon>
        <taxon>Bacillati</taxon>
        <taxon>Bacillota</taxon>
        <taxon>Clostridia</taxon>
        <taxon>Eubacteriales</taxon>
        <taxon>Clostridiaceae</taxon>
        <taxon>Clostridium</taxon>
    </lineage>
</organism>
<evidence type="ECO:0008006" key="3">
    <source>
        <dbReference type="Google" id="ProtNLM"/>
    </source>
</evidence>
<comment type="caution">
    <text evidence="1">The sequence shown here is derived from an EMBL/GenBank/DDBJ whole genome shotgun (WGS) entry which is preliminary data.</text>
</comment>
<protein>
    <recommendedName>
        <fullName evidence="3">Phage head morphogenesis domain-containing protein</fullName>
    </recommendedName>
</protein>
<dbReference type="EMBL" id="CAMTCP010000070">
    <property type="protein sequence ID" value="CAI3546635.1"/>
    <property type="molecule type" value="Genomic_DNA"/>
</dbReference>
<evidence type="ECO:0000313" key="1">
    <source>
        <dbReference type="EMBL" id="CAI3546635.1"/>
    </source>
</evidence>
<dbReference type="AlphaFoldDB" id="A0AAD1YDV1"/>